<reference evidence="1 2" key="2">
    <citation type="journal article" date="2020" name="Cell Rep.">
        <title>Acquisition and Adaptation of Ultra-small Parasitic Reduced Genome Bacteria to Mammalian Hosts.</title>
        <authorList>
            <person name="McLean J.S."/>
            <person name="Bor B."/>
            <person name="Kerns K.A."/>
            <person name="Liu Q."/>
            <person name="To T.T."/>
            <person name="Solden L."/>
            <person name="Hendrickson E.L."/>
            <person name="Wrighton K."/>
            <person name="Shi W."/>
            <person name="He X."/>
        </authorList>
    </citation>
    <scope>NUCLEOTIDE SEQUENCE [LARGE SCALE GENOMIC DNA]</scope>
    <source>
        <strain evidence="1 2">TM7_CMJM_G6_1_HOT_870</strain>
    </source>
</reference>
<keyword evidence="2" id="KW-1185">Reference proteome</keyword>
<proteinExistence type="predicted"/>
<evidence type="ECO:0000313" key="2">
    <source>
        <dbReference type="Proteomes" id="UP001190925"/>
    </source>
</evidence>
<organism evidence="1 2">
    <name type="scientific">Candidatus Nanogingivalis gingivitcus</name>
    <dbReference type="NCBI Taxonomy" id="2171992"/>
    <lineage>
        <taxon>Bacteria</taxon>
        <taxon>Candidatus Saccharimonadota</taxon>
        <taxon>Candidatus Nanosyncoccalia</taxon>
        <taxon>Candidatus Nanogingivales</taxon>
        <taxon>Candidatus Nanogingivalaceae</taxon>
        <taxon>Candidatus Nanogingivalis</taxon>
    </lineage>
</organism>
<dbReference type="EMBL" id="PRLK01000001">
    <property type="protein sequence ID" value="RYC72934.1"/>
    <property type="molecule type" value="Genomic_DNA"/>
</dbReference>
<gene>
    <name evidence="1" type="ORF">G6CMJM_00028</name>
</gene>
<comment type="caution">
    <text evidence="1">The sequence shown here is derived from an EMBL/GenBank/DDBJ whole genome shotgun (WGS) entry which is preliminary data.</text>
</comment>
<accession>A0ABY0FJ32</accession>
<sequence length="130" mass="14708">MAKGLYTIPELGSKNVTMFGGEIQNILWQEHGQGEIWDILVVISKAITDTANALAEADNYGESSDIVIKVNDVLCILYDGKNAPKGTVKFNLLFANKLLNNLRMMPRHDRTFMSNNLKEYIAEYQDFYSK</sequence>
<name>A0ABY0FJ32_9BACT</name>
<evidence type="ECO:0000313" key="1">
    <source>
        <dbReference type="EMBL" id="RYC72934.1"/>
    </source>
</evidence>
<protein>
    <submittedName>
        <fullName evidence="1">Uncharacterized protein</fullName>
    </submittedName>
</protein>
<dbReference type="RefSeq" id="WP_129718470.1">
    <property type="nucleotide sequence ID" value="NZ_PRLK01000001.1"/>
</dbReference>
<dbReference type="Proteomes" id="UP001190925">
    <property type="component" value="Unassembled WGS sequence"/>
</dbReference>
<reference evidence="1 2" key="1">
    <citation type="journal article" date="2018" name="bioRxiv">
        <title>Evidence of independent acquisition and adaption of ultra-small bacteria to human hosts across the highly diverse yet reduced genomes of the phylum Saccharibacteria.</title>
        <authorList>
            <person name="McLean J.S."/>
            <person name="Bor B."/>
            <person name="To T.T."/>
            <person name="Liu Q."/>
            <person name="Kearns K.A."/>
            <person name="Solden L.M."/>
            <person name="Wrighton K.C."/>
            <person name="He X."/>
            <person name="Shi W."/>
        </authorList>
    </citation>
    <scope>NUCLEOTIDE SEQUENCE [LARGE SCALE GENOMIC DNA]</scope>
    <source>
        <strain evidence="1 2">TM7_CMJM_G6_1_HOT_870</strain>
    </source>
</reference>